<keyword evidence="6" id="KW-1185">Reference proteome</keyword>
<dbReference type="Pfam" id="PF00083">
    <property type="entry name" value="Sugar_tr"/>
    <property type="match status" value="1"/>
</dbReference>
<dbReference type="PANTHER" id="PTHR48022">
    <property type="entry name" value="PLASTIDIC GLUCOSE TRANSPORTER 4"/>
    <property type="match status" value="1"/>
</dbReference>
<comment type="caution">
    <text evidence="5">The sequence shown here is derived from an EMBL/GenBank/DDBJ whole genome shotgun (WGS) entry which is preliminary data.</text>
</comment>
<evidence type="ECO:0000256" key="3">
    <source>
        <dbReference type="ARBA" id="ARBA00022989"/>
    </source>
</evidence>
<keyword evidence="4" id="KW-0472">Membrane</keyword>
<proteinExistence type="predicted"/>
<evidence type="ECO:0000256" key="1">
    <source>
        <dbReference type="ARBA" id="ARBA00004141"/>
    </source>
</evidence>
<evidence type="ECO:0000256" key="2">
    <source>
        <dbReference type="ARBA" id="ARBA00022692"/>
    </source>
</evidence>
<comment type="subcellular location">
    <subcellularLocation>
        <location evidence="1">Membrane</location>
        <topology evidence="1">Multi-pass membrane protein</topology>
    </subcellularLocation>
</comment>
<name>A0ABR2UTH4_9PEZI</name>
<gene>
    <name evidence="5" type="ORF">SUNI508_01453</name>
</gene>
<sequence length="203" mass="22786">MRGARTGLRGKIGGLDLPRYQSTIRNIEWAPSVAVLEDESLVVYLPISENAAHAVGISRPVLANSHCFTGFASSYLHVFPDFTPHSPRWLVFNDRDDESLAVLKKLKTKRDVDIGVPKLEIASMKEDSRTGRQTKGSWADLTKGDNRRRLDIACGIMSFHQLTGFTFSSSYGPTFYKSVGLGANAYIYALSTTLFRWWLLWRP</sequence>
<dbReference type="Gene3D" id="1.20.1250.20">
    <property type="entry name" value="MFS general substrate transporter like domains"/>
    <property type="match status" value="1"/>
</dbReference>
<dbReference type="InterPro" id="IPR036259">
    <property type="entry name" value="MFS_trans_sf"/>
</dbReference>
<dbReference type="Proteomes" id="UP001408356">
    <property type="component" value="Unassembled WGS sequence"/>
</dbReference>
<reference evidence="5 6" key="1">
    <citation type="journal article" date="2024" name="J. Plant Pathol.">
        <title>Sequence and assembly of the genome of Seiridium unicorne, isolate CBS 538.82, causal agent of cypress canker disease.</title>
        <authorList>
            <person name="Scali E."/>
            <person name="Rocca G.D."/>
            <person name="Danti R."/>
            <person name="Garbelotto M."/>
            <person name="Barberini S."/>
            <person name="Baroncelli R."/>
            <person name="Emiliani G."/>
        </authorList>
    </citation>
    <scope>NUCLEOTIDE SEQUENCE [LARGE SCALE GENOMIC DNA]</scope>
    <source>
        <strain evidence="5 6">BM-138-508</strain>
    </source>
</reference>
<evidence type="ECO:0000313" key="5">
    <source>
        <dbReference type="EMBL" id="KAK9417696.1"/>
    </source>
</evidence>
<evidence type="ECO:0000256" key="4">
    <source>
        <dbReference type="ARBA" id="ARBA00023136"/>
    </source>
</evidence>
<dbReference type="PANTHER" id="PTHR48022:SF2">
    <property type="entry name" value="PLASTIDIC GLUCOSE TRANSPORTER 4"/>
    <property type="match status" value="1"/>
</dbReference>
<accession>A0ABR2UTH4</accession>
<keyword evidence="3" id="KW-1133">Transmembrane helix</keyword>
<dbReference type="EMBL" id="JARVKF010000396">
    <property type="protein sequence ID" value="KAK9417696.1"/>
    <property type="molecule type" value="Genomic_DNA"/>
</dbReference>
<dbReference type="InterPro" id="IPR050360">
    <property type="entry name" value="MFS_Sugar_Transporters"/>
</dbReference>
<dbReference type="InterPro" id="IPR005828">
    <property type="entry name" value="MFS_sugar_transport-like"/>
</dbReference>
<protein>
    <submittedName>
        <fullName evidence="5">Uncharacterized protein</fullName>
    </submittedName>
</protein>
<evidence type="ECO:0000313" key="6">
    <source>
        <dbReference type="Proteomes" id="UP001408356"/>
    </source>
</evidence>
<keyword evidence="2" id="KW-0812">Transmembrane</keyword>
<organism evidence="5 6">
    <name type="scientific">Seiridium unicorne</name>
    <dbReference type="NCBI Taxonomy" id="138068"/>
    <lineage>
        <taxon>Eukaryota</taxon>
        <taxon>Fungi</taxon>
        <taxon>Dikarya</taxon>
        <taxon>Ascomycota</taxon>
        <taxon>Pezizomycotina</taxon>
        <taxon>Sordariomycetes</taxon>
        <taxon>Xylariomycetidae</taxon>
        <taxon>Amphisphaeriales</taxon>
        <taxon>Sporocadaceae</taxon>
        <taxon>Seiridium</taxon>
    </lineage>
</organism>